<proteinExistence type="inferred from homology"/>
<feature type="active site" description="Proton acceptor" evidence="5">
    <location>
        <position position="80"/>
    </location>
</feature>
<evidence type="ECO:0000313" key="9">
    <source>
        <dbReference type="Proteomes" id="UP000001933"/>
    </source>
</evidence>
<comment type="subunit">
    <text evidence="7">Homodimer.</text>
</comment>
<gene>
    <name evidence="8" type="ORF">SYN_02650</name>
</gene>
<dbReference type="PANTHER" id="PTHR21047:SF2">
    <property type="entry name" value="THYMIDINE DIPHOSPHO-4-KETO-RHAMNOSE 3,5-EPIMERASE"/>
    <property type="match status" value="1"/>
</dbReference>
<dbReference type="EMBL" id="CP000252">
    <property type="protein sequence ID" value="ABC78509.1"/>
    <property type="molecule type" value="Genomic_DNA"/>
</dbReference>
<dbReference type="CDD" id="cd00438">
    <property type="entry name" value="cupin_RmlC"/>
    <property type="match status" value="1"/>
</dbReference>
<dbReference type="HOGENOM" id="CLU_090940_1_0_7"/>
<sequence length="201" mass="23041">MECRRGQVEDLVMKQNKRFDFHPTLIEGLWIVQRKPIEDSRGFFCRFFCAEEFQTAGLNRPIAQINHTYTVNKGTVRGLHFQHPPHAEIKIVSCLQGEVYDVAVDIRKDSPTFLRWHGEILSVANQKSFFIPEGFAHGFQALTENCELLYLHSEAFHPQAEGGLHVEDPKIGIAWPIAVKELSQRDCAYPFINDDFKGLSL</sequence>
<dbReference type="EC" id="5.1.3.13" evidence="3 7"/>
<accession>Q2LWQ3</accession>
<feature type="site" description="Participates in a stacking interaction with the thymidine ring of dTDP-4-oxo-6-deoxyglucose" evidence="6">
    <location>
        <position position="156"/>
    </location>
</feature>
<dbReference type="GO" id="GO:0008830">
    <property type="term" value="F:dTDP-4-dehydrorhamnose 3,5-epimerase activity"/>
    <property type="evidence" value="ECO:0007669"/>
    <property type="project" value="UniProtKB-UniRule"/>
</dbReference>
<evidence type="ECO:0000256" key="6">
    <source>
        <dbReference type="PIRSR" id="PIRSR600888-3"/>
    </source>
</evidence>
<dbReference type="InterPro" id="IPR011051">
    <property type="entry name" value="RmlC_Cupin_sf"/>
</dbReference>
<evidence type="ECO:0000256" key="1">
    <source>
        <dbReference type="ARBA" id="ARBA00001298"/>
    </source>
</evidence>
<keyword evidence="9" id="KW-1185">Reference proteome</keyword>
<dbReference type="UniPathway" id="UPA00124"/>
<evidence type="ECO:0000256" key="2">
    <source>
        <dbReference type="ARBA" id="ARBA00001997"/>
    </source>
</evidence>
<comment type="catalytic activity">
    <reaction evidence="1 7">
        <text>dTDP-4-dehydro-6-deoxy-alpha-D-glucose = dTDP-4-dehydro-beta-L-rhamnose</text>
        <dbReference type="Rhea" id="RHEA:16969"/>
        <dbReference type="ChEBI" id="CHEBI:57649"/>
        <dbReference type="ChEBI" id="CHEBI:62830"/>
        <dbReference type="EC" id="5.1.3.13"/>
    </reaction>
</comment>
<dbReference type="InParanoid" id="Q2LWQ3"/>
<organism evidence="8 9">
    <name type="scientific">Syntrophus aciditrophicus (strain SB)</name>
    <dbReference type="NCBI Taxonomy" id="56780"/>
    <lineage>
        <taxon>Bacteria</taxon>
        <taxon>Pseudomonadati</taxon>
        <taxon>Thermodesulfobacteriota</taxon>
        <taxon>Syntrophia</taxon>
        <taxon>Syntrophales</taxon>
        <taxon>Syntrophaceae</taxon>
        <taxon>Syntrophus</taxon>
    </lineage>
</organism>
<comment type="similarity">
    <text evidence="7">Belongs to the dTDP-4-dehydrorhamnose 3,5-epimerase family.</text>
</comment>
<evidence type="ECO:0000256" key="4">
    <source>
        <dbReference type="ARBA" id="ARBA00019595"/>
    </source>
</evidence>
<evidence type="ECO:0000313" key="8">
    <source>
        <dbReference type="EMBL" id="ABC78509.1"/>
    </source>
</evidence>
<dbReference type="PANTHER" id="PTHR21047">
    <property type="entry name" value="DTDP-6-DEOXY-D-GLUCOSE-3,5 EPIMERASE"/>
    <property type="match status" value="1"/>
</dbReference>
<dbReference type="GO" id="GO:0019305">
    <property type="term" value="P:dTDP-rhamnose biosynthetic process"/>
    <property type="evidence" value="ECO:0007669"/>
    <property type="project" value="UniProtKB-UniRule"/>
</dbReference>
<dbReference type="InterPro" id="IPR000888">
    <property type="entry name" value="RmlC-like"/>
</dbReference>
<reference evidence="8 9" key="1">
    <citation type="journal article" date="2007" name="Proc. Natl. Acad. Sci. U.S.A.">
        <title>The genome of Syntrophus aciditrophicus: life at the thermodynamic limit of microbial growth.</title>
        <authorList>
            <person name="McInerney M.J."/>
            <person name="Rohlin L."/>
            <person name="Mouttaki H."/>
            <person name="Kim U."/>
            <person name="Krupp R.S."/>
            <person name="Rios-Hernandez L."/>
            <person name="Sieber J."/>
            <person name="Struchtemeyer C.G."/>
            <person name="Bhattacharyya A."/>
            <person name="Campbell J.W."/>
            <person name="Gunsalus R.P."/>
        </authorList>
    </citation>
    <scope>NUCLEOTIDE SEQUENCE [LARGE SCALE GENOMIC DNA]</scope>
    <source>
        <strain evidence="8 9">SB</strain>
    </source>
</reference>
<dbReference type="GO" id="GO:0000271">
    <property type="term" value="P:polysaccharide biosynthetic process"/>
    <property type="evidence" value="ECO:0007669"/>
    <property type="project" value="TreeGrafter"/>
</dbReference>
<dbReference type="AlphaFoldDB" id="Q2LWQ3"/>
<name>Q2LWQ3_SYNAS</name>
<dbReference type="eggNOG" id="COG1898">
    <property type="taxonomic scope" value="Bacteria"/>
</dbReference>
<protein>
    <recommendedName>
        <fullName evidence="4 7">dTDP-4-dehydrorhamnose 3,5-epimerase</fullName>
        <ecNumber evidence="3 7">5.1.3.13</ecNumber>
    </recommendedName>
    <alternativeName>
        <fullName evidence="7">Thymidine diphospho-4-keto-rhamnose 3,5-epimerase</fullName>
    </alternativeName>
</protein>
<dbReference type="Pfam" id="PF00908">
    <property type="entry name" value="dTDP_sugar_isom"/>
    <property type="match status" value="1"/>
</dbReference>
<feature type="active site" description="Proton donor" evidence="5">
    <location>
        <position position="150"/>
    </location>
</feature>
<dbReference type="KEGG" id="sat:SYN_02650"/>
<dbReference type="SUPFAM" id="SSF51182">
    <property type="entry name" value="RmlC-like cupins"/>
    <property type="match status" value="1"/>
</dbReference>
<dbReference type="NCBIfam" id="TIGR01221">
    <property type="entry name" value="rmlC"/>
    <property type="match status" value="1"/>
</dbReference>
<dbReference type="Gene3D" id="2.60.120.10">
    <property type="entry name" value="Jelly Rolls"/>
    <property type="match status" value="1"/>
</dbReference>
<dbReference type="InterPro" id="IPR014710">
    <property type="entry name" value="RmlC-like_jellyroll"/>
</dbReference>
<dbReference type="FunCoup" id="Q2LWQ3">
    <property type="interactions" value="324"/>
</dbReference>
<dbReference type="STRING" id="56780.SYN_02650"/>
<comment type="pathway">
    <text evidence="7">Carbohydrate biosynthesis; dTDP-L-rhamnose biosynthesis.</text>
</comment>
<comment type="function">
    <text evidence="2 7">Catalyzes the epimerization of the C3' and C5'positions of dTDP-6-deoxy-D-xylo-4-hexulose, forming dTDP-6-deoxy-L-lyxo-4-hexulose.</text>
</comment>
<evidence type="ECO:0000256" key="7">
    <source>
        <dbReference type="RuleBase" id="RU364069"/>
    </source>
</evidence>
<dbReference type="Proteomes" id="UP000001933">
    <property type="component" value="Chromosome"/>
</dbReference>
<evidence type="ECO:0000256" key="5">
    <source>
        <dbReference type="PIRSR" id="PIRSR600888-1"/>
    </source>
</evidence>
<keyword evidence="7 8" id="KW-0413">Isomerase</keyword>
<dbReference type="GO" id="GO:0005829">
    <property type="term" value="C:cytosol"/>
    <property type="evidence" value="ECO:0007669"/>
    <property type="project" value="TreeGrafter"/>
</dbReference>
<evidence type="ECO:0000256" key="3">
    <source>
        <dbReference type="ARBA" id="ARBA00012098"/>
    </source>
</evidence>